<organism evidence="3 4">
    <name type="scientific">Pedobacter montanisoli</name>
    <dbReference type="NCBI Taxonomy" id="2923277"/>
    <lineage>
        <taxon>Bacteria</taxon>
        <taxon>Pseudomonadati</taxon>
        <taxon>Bacteroidota</taxon>
        <taxon>Sphingobacteriia</taxon>
        <taxon>Sphingobacteriales</taxon>
        <taxon>Sphingobacteriaceae</taxon>
        <taxon>Pedobacter</taxon>
    </lineage>
</organism>
<feature type="chain" id="PRO_5047450012" evidence="1">
    <location>
        <begin position="28"/>
        <end position="206"/>
    </location>
</feature>
<evidence type="ECO:0000313" key="4">
    <source>
        <dbReference type="Proteomes" id="UP001165460"/>
    </source>
</evidence>
<dbReference type="Gene3D" id="2.160.20.120">
    <property type="match status" value="1"/>
</dbReference>
<keyword evidence="1" id="KW-0732">Signal</keyword>
<feature type="domain" description="Putative auto-transporter adhesin head GIN" evidence="2">
    <location>
        <begin position="43"/>
        <end position="186"/>
    </location>
</feature>
<dbReference type="RefSeq" id="WP_243359158.1">
    <property type="nucleotide sequence ID" value="NZ_JALGBH010000001.1"/>
</dbReference>
<evidence type="ECO:0000259" key="2">
    <source>
        <dbReference type="Pfam" id="PF10988"/>
    </source>
</evidence>
<dbReference type="Proteomes" id="UP001165460">
    <property type="component" value="Unassembled WGS sequence"/>
</dbReference>
<comment type="caution">
    <text evidence="3">The sequence shown here is derived from an EMBL/GenBank/DDBJ whole genome shotgun (WGS) entry which is preliminary data.</text>
</comment>
<dbReference type="EMBL" id="JALGBH010000001">
    <property type="protein sequence ID" value="MCJ0741741.1"/>
    <property type="molecule type" value="Genomic_DNA"/>
</dbReference>
<dbReference type="Pfam" id="PF10988">
    <property type="entry name" value="DUF2807"/>
    <property type="match status" value="1"/>
</dbReference>
<gene>
    <name evidence="3" type="ORF">MMF97_03380</name>
</gene>
<sequence>MKTSIKNIIILSISAFTLICSDFTAHAAETSKKVTTLAEIRTFNQLNVSGNVEIIVVQSETPGVKVYDSYYSKNALVQEKNGELRISSFDKEPLTVVVYANTLKSITASGNANVRTLGKFSGLSLDIDLKDNANATLNSQTLSLSAKVNDKAQLTLTGSSNEYNAVLNNLAKLNLNQFVTESTNIETQNLVSQNKSINTLVISQTL</sequence>
<evidence type="ECO:0000313" key="3">
    <source>
        <dbReference type="EMBL" id="MCJ0741741.1"/>
    </source>
</evidence>
<name>A0ABS9ZT09_9SPHI</name>
<accession>A0ABS9ZT09</accession>
<protein>
    <submittedName>
        <fullName evidence="3">DUF2807 domain-containing protein</fullName>
    </submittedName>
</protein>
<evidence type="ECO:0000256" key="1">
    <source>
        <dbReference type="SAM" id="SignalP"/>
    </source>
</evidence>
<proteinExistence type="predicted"/>
<feature type="signal peptide" evidence="1">
    <location>
        <begin position="1"/>
        <end position="27"/>
    </location>
</feature>
<dbReference type="InterPro" id="IPR021255">
    <property type="entry name" value="DUF2807"/>
</dbReference>
<keyword evidence="4" id="KW-1185">Reference proteome</keyword>
<reference evidence="3" key="1">
    <citation type="submission" date="2022-03" db="EMBL/GenBank/DDBJ databases">
        <authorList>
            <person name="Woo C.Y."/>
        </authorList>
    </citation>
    <scope>NUCLEOTIDE SEQUENCE</scope>
    <source>
        <strain evidence="3">CYS-01</strain>
    </source>
</reference>